<dbReference type="InterPro" id="IPR048343">
    <property type="entry name" value="ZW10_C"/>
</dbReference>
<gene>
    <name evidence="3" type="ORF">BJ554DRAFT_3929</name>
</gene>
<comment type="caution">
    <text evidence="3">The sequence shown here is derived from an EMBL/GenBank/DDBJ whole genome shotgun (WGS) entry which is preliminary data.</text>
</comment>
<sequence length="474" mass="52610">MARDVLTSADENTVEVTDATERGGLNIAKEEKGGVGTDSFSSGKAGKPGVEGKEGVEDGGGENGIRLATCHITVQTQTLVEMAYQTLMEISGSDDQKCVVLSFRECAFSMLWHRVPVCSNVQILAAKGLCETPLERVRRHPPCERLFRAIELFYCARDLFDLFRAVVPVHRARELENSLTSSVLFYNDCTYIVHHLITMGYQFKPRLLPPLNQTATMVDMIPAFRRLGQGCFRAQMVRVDLLLFVGLPRDLLLEALRSADGFGNTDSDDRFDKVERAIGRCTYQLTEISNNDLQLILPLELYLKSLGILLGSALEAVIGEVLKLECTRAEELHQLRYLCGMFSHTACTGGWFCISKMASGSGGTAAGMRKIVQKVRTAGGNGGGRRGERRRQQPPCGTNTEIPQFRIQFPVAKYCSAWAKFEACCELLEVSAEEFADRRRGALKEHFLDAELDRLFKVLHPSKAKMKSQRVPVG</sequence>
<reference evidence="3 4" key="1">
    <citation type="journal article" name="Sci. Rep.">
        <title>Genome-scale phylogenetic analyses confirm Olpidium as the closest living zoosporic fungus to the non-flagellated, terrestrial fungi.</title>
        <authorList>
            <person name="Chang Y."/>
            <person name="Rochon D."/>
            <person name="Sekimoto S."/>
            <person name="Wang Y."/>
            <person name="Chovatia M."/>
            <person name="Sandor L."/>
            <person name="Salamov A."/>
            <person name="Grigoriev I.V."/>
            <person name="Stajich J.E."/>
            <person name="Spatafora J.W."/>
        </authorList>
    </citation>
    <scope>NUCLEOTIDE SEQUENCE [LARGE SCALE GENOMIC DNA]</scope>
    <source>
        <strain evidence="3">S191</strain>
    </source>
</reference>
<evidence type="ECO:0000313" key="3">
    <source>
        <dbReference type="EMBL" id="KAG5456354.1"/>
    </source>
</evidence>
<dbReference type="GO" id="GO:0006888">
    <property type="term" value="P:endoplasmic reticulum to Golgi vesicle-mediated transport"/>
    <property type="evidence" value="ECO:0007669"/>
    <property type="project" value="TreeGrafter"/>
</dbReference>
<dbReference type="OrthoDB" id="534815at2759"/>
<feature type="region of interest" description="Disordered" evidence="1">
    <location>
        <begin position="377"/>
        <end position="401"/>
    </location>
</feature>
<keyword evidence="4" id="KW-1185">Reference proteome</keyword>
<accession>A0A8H8DF65</accession>
<feature type="region of interest" description="Disordered" evidence="1">
    <location>
        <begin position="1"/>
        <end position="61"/>
    </location>
</feature>
<dbReference type="GO" id="GO:0007094">
    <property type="term" value="P:mitotic spindle assembly checkpoint signaling"/>
    <property type="evidence" value="ECO:0007669"/>
    <property type="project" value="TreeGrafter"/>
</dbReference>
<evidence type="ECO:0000259" key="2">
    <source>
        <dbReference type="Pfam" id="PF20666"/>
    </source>
</evidence>
<evidence type="ECO:0000313" key="4">
    <source>
        <dbReference type="Proteomes" id="UP000673691"/>
    </source>
</evidence>
<dbReference type="EMBL" id="JAEFCI010011882">
    <property type="protein sequence ID" value="KAG5456354.1"/>
    <property type="molecule type" value="Genomic_DNA"/>
</dbReference>
<dbReference type="Proteomes" id="UP000673691">
    <property type="component" value="Unassembled WGS sequence"/>
</dbReference>
<name>A0A8H8DF65_9FUNG</name>
<evidence type="ECO:0000256" key="1">
    <source>
        <dbReference type="SAM" id="MobiDB-lite"/>
    </source>
</evidence>
<dbReference type="GO" id="GO:0005737">
    <property type="term" value="C:cytoplasm"/>
    <property type="evidence" value="ECO:0007669"/>
    <property type="project" value="GOC"/>
</dbReference>
<proteinExistence type="predicted"/>
<dbReference type="PANTHER" id="PTHR12205">
    <property type="entry name" value="CENTROMERE/KINETOCHORE PROTEIN ZW10"/>
    <property type="match status" value="1"/>
</dbReference>
<organism evidence="3 4">
    <name type="scientific">Olpidium bornovanus</name>
    <dbReference type="NCBI Taxonomy" id="278681"/>
    <lineage>
        <taxon>Eukaryota</taxon>
        <taxon>Fungi</taxon>
        <taxon>Fungi incertae sedis</taxon>
        <taxon>Olpidiomycota</taxon>
        <taxon>Olpidiomycotina</taxon>
        <taxon>Olpidiomycetes</taxon>
        <taxon>Olpidiales</taxon>
        <taxon>Olpidiaceae</taxon>
        <taxon>Olpidium</taxon>
    </lineage>
</organism>
<feature type="domain" description="Centromere/kinetochore protein zw10 C-terminal" evidence="2">
    <location>
        <begin position="149"/>
        <end position="239"/>
    </location>
</feature>
<dbReference type="PANTHER" id="PTHR12205:SF0">
    <property type="entry name" value="CENTROMERE_KINETOCHORE PROTEIN ZW10 HOMOLOG"/>
    <property type="match status" value="1"/>
</dbReference>
<dbReference type="GO" id="GO:1990423">
    <property type="term" value="C:RZZ complex"/>
    <property type="evidence" value="ECO:0007669"/>
    <property type="project" value="TreeGrafter"/>
</dbReference>
<dbReference type="Pfam" id="PF20666">
    <property type="entry name" value="ZW10_C"/>
    <property type="match status" value="1"/>
</dbReference>
<dbReference type="InterPro" id="IPR046362">
    <property type="entry name" value="Zw10/DSL1_C_sf"/>
</dbReference>
<dbReference type="AlphaFoldDB" id="A0A8H8DF65"/>
<dbReference type="Gene3D" id="1.10.357.150">
    <property type="match status" value="1"/>
</dbReference>
<protein>
    <submittedName>
        <fullName evidence="3">Centromere/kinetochore Zw10-domain-containing protein</fullName>
    </submittedName>
</protein>